<comment type="caution">
    <text evidence="1">The sequence shown here is derived from an EMBL/GenBank/DDBJ whole genome shotgun (WGS) entry which is preliminary data.</text>
</comment>
<evidence type="ECO:0000313" key="1">
    <source>
        <dbReference type="EMBL" id="OON40564.1"/>
    </source>
</evidence>
<protein>
    <recommendedName>
        <fullName evidence="3">Lysine-N-methylase fliB</fullName>
    </recommendedName>
</protein>
<gene>
    <name evidence="1" type="ORF">BTJ39_09180</name>
</gene>
<organism evidence="1 2">
    <name type="scientific">Izhakiella australiensis</name>
    <dbReference type="NCBI Taxonomy" id="1926881"/>
    <lineage>
        <taxon>Bacteria</taxon>
        <taxon>Pseudomonadati</taxon>
        <taxon>Pseudomonadota</taxon>
        <taxon>Gammaproteobacteria</taxon>
        <taxon>Enterobacterales</taxon>
        <taxon>Erwiniaceae</taxon>
        <taxon>Izhakiella</taxon>
    </lineage>
</organism>
<dbReference type="NCBIfam" id="NF038110">
    <property type="entry name" value="Lys_methyl_FliB"/>
    <property type="match status" value="1"/>
</dbReference>
<dbReference type="Proteomes" id="UP000190667">
    <property type="component" value="Unassembled WGS sequence"/>
</dbReference>
<accession>A0A1S8YNE6</accession>
<dbReference type="OrthoDB" id="86584at2"/>
<dbReference type="EMBL" id="MRUL01000004">
    <property type="protein sequence ID" value="OON40564.1"/>
    <property type="molecule type" value="Genomic_DNA"/>
</dbReference>
<proteinExistence type="predicted"/>
<evidence type="ECO:0008006" key="3">
    <source>
        <dbReference type="Google" id="ProtNLM"/>
    </source>
</evidence>
<name>A0A1S8YNE6_9GAMM</name>
<dbReference type="RefSeq" id="WP_078002377.1">
    <property type="nucleotide sequence ID" value="NZ_MRUL01000004.1"/>
</dbReference>
<keyword evidence="2" id="KW-1185">Reference proteome</keyword>
<reference evidence="1 2" key="1">
    <citation type="submission" date="2016-12" db="EMBL/GenBank/DDBJ databases">
        <title>Izhakiella australiana sp. nov. of genus Izhakiella isolated from Australian desert.</title>
        <authorList>
            <person name="Ji M."/>
        </authorList>
    </citation>
    <scope>NUCLEOTIDE SEQUENCE [LARGE SCALE GENOMIC DNA]</scope>
    <source>
        <strain evidence="1 2">D4N98</strain>
    </source>
</reference>
<evidence type="ECO:0000313" key="2">
    <source>
        <dbReference type="Proteomes" id="UP000190667"/>
    </source>
</evidence>
<dbReference type="STRING" id="1926881.BTJ39_09180"/>
<sequence length="402" mass="45624">MNKEIIVEPLFVKSFQCIGSACRDSCCGGWSITLDKPSTKRYLKSQSIAVKNIASEHIVLTKQTPQNWGYMKLNTEGNCAFLDEQKLCTIQKNMGSKALSHTCSTYPRRKQTYKLDVESSLELSCPEAARLLLTLPQAMRLDKRESAQITSLASPARDQSKQLINLMCSLLVQQAGSEVNEGLYAIAMLFLSLDKLSADNEDDKLAQLESKFGDIMAALEAGQLGQKIEQIKPDYQLQWSLLMLIQVFLESRPTTRGLPRLRHFVGQLLFLQTQSIDDGDVVTSMQRLDDVWQQQVLPWLRERPHLMSNLMQYRIWHDQFPGYAGRSALSCLYLLTAEWFLIKSLIAAQVAVNGQLDEDTVIDIVYSFHTITKHNSTVMEGFFKRIDKVKVNDDLSLLYLLK</sequence>
<dbReference type="AlphaFoldDB" id="A0A1S8YNE6"/>